<keyword evidence="14 17" id="KW-0408">Iron</keyword>
<protein>
    <recommendedName>
        <fullName evidence="17">Ubiquinol oxidase</fullName>
        <ecNumber evidence="17">1.10.3.11</ecNumber>
    </recommendedName>
</protein>
<evidence type="ECO:0000256" key="3">
    <source>
        <dbReference type="ARBA" id="ARBA00008388"/>
    </source>
</evidence>
<dbReference type="PANTHER" id="PTHR31803:SF6">
    <property type="entry name" value="UBIQUINOL OXIDASE 2, MITOCHONDRIAL"/>
    <property type="match status" value="1"/>
</dbReference>
<evidence type="ECO:0000256" key="6">
    <source>
        <dbReference type="ARBA" id="ARBA00022660"/>
    </source>
</evidence>
<evidence type="ECO:0000256" key="1">
    <source>
        <dbReference type="ARBA" id="ARBA00001192"/>
    </source>
</evidence>
<keyword evidence="8 17" id="KW-0479">Metal-binding</keyword>
<accession>A0A6L2J7T4</accession>
<evidence type="ECO:0000256" key="15">
    <source>
        <dbReference type="ARBA" id="ARBA00023128"/>
    </source>
</evidence>
<dbReference type="GO" id="GO:0009916">
    <property type="term" value="F:alternative oxidase activity"/>
    <property type="evidence" value="ECO:0007669"/>
    <property type="project" value="UniProtKB-UniRule"/>
</dbReference>
<comment type="caution">
    <text evidence="22">The sequence shown here is derived from an EMBL/GenBank/DDBJ whole genome shotgun (WGS) entry which is preliminary data.</text>
</comment>
<evidence type="ECO:0000259" key="21">
    <source>
        <dbReference type="Pfam" id="PF00078"/>
    </source>
</evidence>
<keyword evidence="7 17" id="KW-0812">Transmembrane</keyword>
<evidence type="ECO:0000256" key="9">
    <source>
        <dbReference type="ARBA" id="ARBA00022792"/>
    </source>
</evidence>
<dbReference type="Pfam" id="PF01786">
    <property type="entry name" value="AOX"/>
    <property type="match status" value="1"/>
</dbReference>
<dbReference type="SUPFAM" id="SSF56672">
    <property type="entry name" value="DNA/RNA polymerases"/>
    <property type="match status" value="1"/>
</dbReference>
<proteinExistence type="inferred from homology"/>
<reference evidence="22" key="1">
    <citation type="journal article" date="2019" name="Sci. Rep.">
        <title>Draft genome of Tanacetum cinerariifolium, the natural source of mosquito coil.</title>
        <authorList>
            <person name="Yamashiro T."/>
            <person name="Shiraishi A."/>
            <person name="Satake H."/>
            <person name="Nakayama K."/>
        </authorList>
    </citation>
    <scope>NUCLEOTIDE SEQUENCE</scope>
</reference>
<dbReference type="PANTHER" id="PTHR31803">
    <property type="entry name" value="ALTERNATIVE OXIDASE"/>
    <property type="match status" value="1"/>
</dbReference>
<dbReference type="FunFam" id="1.20.1260.140:FF:000001">
    <property type="entry name" value="Ubiquinol oxidase"/>
    <property type="match status" value="1"/>
</dbReference>
<comment type="catalytic activity">
    <reaction evidence="1 17">
        <text>2 a ubiquinol + O2 = 2 a ubiquinone + 2 H2O</text>
        <dbReference type="Rhea" id="RHEA:30255"/>
        <dbReference type="Rhea" id="RHEA-COMP:9565"/>
        <dbReference type="Rhea" id="RHEA-COMP:9566"/>
        <dbReference type="ChEBI" id="CHEBI:15377"/>
        <dbReference type="ChEBI" id="CHEBI:15379"/>
        <dbReference type="ChEBI" id="CHEBI:16389"/>
        <dbReference type="ChEBI" id="CHEBI:17976"/>
        <dbReference type="EC" id="1.10.3.11"/>
    </reaction>
</comment>
<evidence type="ECO:0000256" key="13">
    <source>
        <dbReference type="ARBA" id="ARBA00023002"/>
    </source>
</evidence>
<evidence type="ECO:0000256" key="18">
    <source>
        <dbReference type="SAM" id="Coils"/>
    </source>
</evidence>
<evidence type="ECO:0000256" key="2">
    <source>
        <dbReference type="ARBA" id="ARBA00004448"/>
    </source>
</evidence>
<dbReference type="SUPFAM" id="SSF56219">
    <property type="entry name" value="DNase I-like"/>
    <property type="match status" value="1"/>
</dbReference>
<evidence type="ECO:0000256" key="7">
    <source>
        <dbReference type="ARBA" id="ARBA00022692"/>
    </source>
</evidence>
<dbReference type="Pfam" id="PF00078">
    <property type="entry name" value="RVT_1"/>
    <property type="match status" value="1"/>
</dbReference>
<evidence type="ECO:0000256" key="12">
    <source>
        <dbReference type="ARBA" id="ARBA00022989"/>
    </source>
</evidence>
<dbReference type="InterPro" id="IPR002680">
    <property type="entry name" value="AOX"/>
</dbReference>
<comment type="cofactor">
    <cofactor evidence="17">
        <name>Fe cation</name>
        <dbReference type="ChEBI" id="CHEBI:24875"/>
    </cofactor>
    <text evidence="17">Binds 2 iron ions per subunit.</text>
</comment>
<evidence type="ECO:0000256" key="17">
    <source>
        <dbReference type="RuleBase" id="RU003779"/>
    </source>
</evidence>
<feature type="transmembrane region" description="Helical" evidence="20">
    <location>
        <begin position="212"/>
        <end position="230"/>
    </location>
</feature>
<keyword evidence="5" id="KW-0813">Transport</keyword>
<comment type="subcellular location">
    <subcellularLocation>
        <location evidence="2">Mitochondrion inner membrane</location>
        <topology evidence="2">Multi-pass membrane protein</topology>
    </subcellularLocation>
</comment>
<organism evidence="22">
    <name type="scientific">Tanacetum cinerariifolium</name>
    <name type="common">Dalmatian daisy</name>
    <name type="synonym">Chrysanthemum cinerariifolium</name>
    <dbReference type="NCBI Taxonomy" id="118510"/>
    <lineage>
        <taxon>Eukaryota</taxon>
        <taxon>Viridiplantae</taxon>
        <taxon>Streptophyta</taxon>
        <taxon>Embryophyta</taxon>
        <taxon>Tracheophyta</taxon>
        <taxon>Spermatophyta</taxon>
        <taxon>Magnoliopsida</taxon>
        <taxon>eudicotyledons</taxon>
        <taxon>Gunneridae</taxon>
        <taxon>Pentapetalae</taxon>
        <taxon>asterids</taxon>
        <taxon>campanulids</taxon>
        <taxon>Asterales</taxon>
        <taxon>Asteraceae</taxon>
        <taxon>Asteroideae</taxon>
        <taxon>Anthemideae</taxon>
        <taxon>Anthemidinae</taxon>
        <taxon>Tanacetum</taxon>
    </lineage>
</organism>
<keyword evidence="16 17" id="KW-0472">Membrane</keyword>
<dbReference type="GO" id="GO:0010230">
    <property type="term" value="P:alternative respiration"/>
    <property type="evidence" value="ECO:0007669"/>
    <property type="project" value="TreeGrafter"/>
</dbReference>
<keyword evidence="12 20" id="KW-1133">Transmembrane helix</keyword>
<keyword evidence="9" id="KW-0999">Mitochondrion inner membrane</keyword>
<feature type="coiled-coil region" evidence="18">
    <location>
        <begin position="627"/>
        <end position="658"/>
    </location>
</feature>
<evidence type="ECO:0000256" key="11">
    <source>
        <dbReference type="ARBA" id="ARBA00022982"/>
    </source>
</evidence>
<dbReference type="Gene3D" id="3.60.10.10">
    <property type="entry name" value="Endonuclease/exonuclease/phosphatase"/>
    <property type="match status" value="1"/>
</dbReference>
<evidence type="ECO:0000256" key="5">
    <source>
        <dbReference type="ARBA" id="ARBA00022448"/>
    </source>
</evidence>
<dbReference type="InterPro" id="IPR036691">
    <property type="entry name" value="Endo/exonu/phosph_ase_sf"/>
</dbReference>
<sequence length="1062" mass="121130">MNRILANSTLRRSVINTGRTMTAEKLLVSVSVHDFENFTMRRRRRMMSSSAAEPTSKAPSVKGQEEKKEEKKKEVMSYWGISRSKITREDGTEWPWNCFMPWDTYQSNLSIDLSKHHVPKNFTDKFAYRTVKLLRIPTDVFFRRRYGCRAMMLETVAAVPGMVGGMLLHLRSLRKFQQSGGWIKALLEEAENERMHLMTMVELVKPKWYERLLVLAVQGVFFNAFFVIYMTSPKLAHRIVGYLEEEAVHSYTEFLKDIESGAIENVAAPAIAIDYWRLPKDSTLKDVITVIRADEAHHRDVNHFASDIHFQGKELREAPAPVGAGGYRGTRRDSRLASPRRIRVGSWNVGTLTGKFLELVDALKRKKVDIACFQETKWKRSRWYSSSTTARNGVGVVLAPYLKDKVVQVSRISDRIMMVRLVIEEETVSVISAYAPQVGLGEAKKKSIWDSLDDLVRELVINSFFKRDAHLITYYSEDHDTQIDYMLVRKGDLRVCIDCKFFPGEVCFSQHRLLALDIYIKRRPCSTKIAAKPRILWKNLYGEAAKAFRDGVAEGVTPEVEGRIVADAEQMWNGLANTIREAAKETLGVAAGTSRTHLGCRESWWLTEEVQNKVKTKQNQFRELISMRGDEANRSAVEERYKEAKREAKKALTRAKGKLYEDLYKRLDSKVGENDIYMIAKSKERRKMDLGVVRFFKDEDGRSIVNEDAIRRWKEYFAALFNGQRRDRTEEVDSIGAKPQNNCYCPRIRHTELRRRYERWVETRLLDLMRSPSKHESALEARGGIEESISWCLFADDIVLVSDTPEGLNGRLKQWRETLEDKGLRVSKEKTKYMRCDFNKNENEQHEEAEIRIGNHILQPKESFRYLGSMIHKSGRIEDDVFLEAVPLPSGRRVAVYIPPPSYLAHARLGTVWLVANGVWMDGGIGAARRKPGRVGAVFLGCRGGHDLLISSVAILGANVCGSASGGGRDLGIDVDRGLCFRFMVQGEVVSWIVKLVVVYVFGSWVVPGASASRLLLTGSLLIDSTILGSGRRHVAHKIHRDQPSGIMLRHLARFIRHGMNL</sequence>
<dbReference type="GO" id="GO:0102721">
    <property type="term" value="F:ubiquinol:oxygen oxidoreductase activity"/>
    <property type="evidence" value="ECO:0007669"/>
    <property type="project" value="UniProtKB-EC"/>
</dbReference>
<dbReference type="AlphaFoldDB" id="A0A6L2J7T4"/>
<feature type="domain" description="Reverse transcriptase" evidence="21">
    <location>
        <begin position="788"/>
        <end position="869"/>
    </location>
</feature>
<comment type="similarity">
    <text evidence="3 17">Belongs to the alternative oxidase family.</text>
</comment>
<keyword evidence="11 17" id="KW-0249">Electron transport</keyword>
<dbReference type="Gene3D" id="1.20.1260.140">
    <property type="entry name" value="Alternative oxidase"/>
    <property type="match status" value="1"/>
</dbReference>
<evidence type="ECO:0000256" key="16">
    <source>
        <dbReference type="ARBA" id="ARBA00023136"/>
    </source>
</evidence>
<evidence type="ECO:0000256" key="20">
    <source>
        <dbReference type="SAM" id="Phobius"/>
    </source>
</evidence>
<keyword evidence="6 17" id="KW-0679">Respiratory chain</keyword>
<dbReference type="InterPro" id="IPR000477">
    <property type="entry name" value="RT_dom"/>
</dbReference>
<dbReference type="EMBL" id="BKCJ010000282">
    <property type="protein sequence ID" value="GEU31744.1"/>
    <property type="molecule type" value="Genomic_DNA"/>
</dbReference>
<dbReference type="GO" id="GO:0046872">
    <property type="term" value="F:metal ion binding"/>
    <property type="evidence" value="ECO:0007669"/>
    <property type="project" value="UniProtKB-UniRule"/>
</dbReference>
<dbReference type="EC" id="1.10.3.11" evidence="17"/>
<dbReference type="GO" id="GO:0005743">
    <property type="term" value="C:mitochondrial inner membrane"/>
    <property type="evidence" value="ECO:0007669"/>
    <property type="project" value="UniProtKB-SubCell"/>
</dbReference>
<keyword evidence="13 17" id="KW-0560">Oxidoreductase</keyword>
<dbReference type="CDD" id="cd01053">
    <property type="entry name" value="AOX"/>
    <property type="match status" value="1"/>
</dbReference>
<evidence type="ECO:0000256" key="4">
    <source>
        <dbReference type="ARBA" id="ARBA00011748"/>
    </source>
</evidence>
<keyword evidence="15" id="KW-0496">Mitochondrion</keyword>
<evidence type="ECO:0000313" key="22">
    <source>
        <dbReference type="EMBL" id="GEU31744.1"/>
    </source>
</evidence>
<keyword evidence="10" id="KW-0809">Transit peptide</keyword>
<dbReference type="GO" id="GO:0106292">
    <property type="term" value="F:superoxide-generating NADPH oxidase activity"/>
    <property type="evidence" value="ECO:0007669"/>
    <property type="project" value="UniProtKB-ARBA"/>
</dbReference>
<evidence type="ECO:0000256" key="10">
    <source>
        <dbReference type="ARBA" id="ARBA00022946"/>
    </source>
</evidence>
<keyword evidence="18" id="KW-0175">Coiled coil</keyword>
<dbReference type="InterPro" id="IPR043502">
    <property type="entry name" value="DNA/RNA_pol_sf"/>
</dbReference>
<dbReference type="InterPro" id="IPR038659">
    <property type="entry name" value="AOX_sf"/>
</dbReference>
<evidence type="ECO:0000256" key="14">
    <source>
        <dbReference type="ARBA" id="ARBA00023004"/>
    </source>
</evidence>
<dbReference type="GO" id="GO:0098803">
    <property type="term" value="C:respiratory chain complex"/>
    <property type="evidence" value="ECO:0007669"/>
    <property type="project" value="UniProtKB-UniRule"/>
</dbReference>
<feature type="transmembrane region" description="Helical" evidence="20">
    <location>
        <begin position="150"/>
        <end position="170"/>
    </location>
</feature>
<evidence type="ECO:0000256" key="19">
    <source>
        <dbReference type="SAM" id="MobiDB-lite"/>
    </source>
</evidence>
<gene>
    <name evidence="22" type="ORF">Tci_003722</name>
</gene>
<evidence type="ECO:0000256" key="8">
    <source>
        <dbReference type="ARBA" id="ARBA00022723"/>
    </source>
</evidence>
<feature type="region of interest" description="Disordered" evidence="19">
    <location>
        <begin position="43"/>
        <end position="69"/>
    </location>
</feature>
<comment type="subunit">
    <text evidence="4">Homodimer; disulfide-linked.</text>
</comment>
<name>A0A6L2J7T4_TANCI</name>